<dbReference type="AlphaFoldDB" id="A0A5Q0GWQ6"/>
<evidence type="ECO:0000313" key="10">
    <source>
        <dbReference type="EMBL" id="QFZ18371.1"/>
    </source>
</evidence>
<evidence type="ECO:0000256" key="2">
    <source>
        <dbReference type="ARBA" id="ARBA00010992"/>
    </source>
</evidence>
<feature type="transmembrane region" description="Helical" evidence="8">
    <location>
        <begin position="110"/>
        <end position="131"/>
    </location>
</feature>
<dbReference type="InterPro" id="IPR036259">
    <property type="entry name" value="MFS_trans_sf"/>
</dbReference>
<evidence type="ECO:0000256" key="6">
    <source>
        <dbReference type="ARBA" id="ARBA00023136"/>
    </source>
</evidence>
<keyword evidence="3 7" id="KW-0813">Transport</keyword>
<evidence type="ECO:0000256" key="4">
    <source>
        <dbReference type="ARBA" id="ARBA00022692"/>
    </source>
</evidence>
<dbReference type="KEGG" id="ssyi:EKG83_13550"/>
<dbReference type="Proteomes" id="UP000325787">
    <property type="component" value="Chromosome"/>
</dbReference>
<feature type="domain" description="Major facilitator superfamily (MFS) profile" evidence="9">
    <location>
        <begin position="19"/>
        <end position="443"/>
    </location>
</feature>
<dbReference type="PROSITE" id="PS00217">
    <property type="entry name" value="SUGAR_TRANSPORT_2"/>
    <property type="match status" value="1"/>
</dbReference>
<dbReference type="PRINTS" id="PR00171">
    <property type="entry name" value="SUGRTRNSPORT"/>
</dbReference>
<evidence type="ECO:0000256" key="3">
    <source>
        <dbReference type="ARBA" id="ARBA00022448"/>
    </source>
</evidence>
<feature type="transmembrane region" description="Helical" evidence="8">
    <location>
        <begin position="255"/>
        <end position="279"/>
    </location>
</feature>
<evidence type="ECO:0000259" key="9">
    <source>
        <dbReference type="PROSITE" id="PS50850"/>
    </source>
</evidence>
<dbReference type="NCBIfam" id="TIGR00879">
    <property type="entry name" value="SP"/>
    <property type="match status" value="1"/>
</dbReference>
<feature type="transmembrane region" description="Helical" evidence="8">
    <location>
        <begin position="169"/>
        <end position="190"/>
    </location>
</feature>
<evidence type="ECO:0000256" key="5">
    <source>
        <dbReference type="ARBA" id="ARBA00022989"/>
    </source>
</evidence>
<comment type="similarity">
    <text evidence="2 7">Belongs to the major facilitator superfamily. Sugar transporter (TC 2.A.1.1) family.</text>
</comment>
<evidence type="ECO:0000256" key="8">
    <source>
        <dbReference type="SAM" id="Phobius"/>
    </source>
</evidence>
<feature type="transmembrane region" description="Helical" evidence="8">
    <location>
        <begin position="353"/>
        <end position="375"/>
    </location>
</feature>
<feature type="transmembrane region" description="Helical" evidence="8">
    <location>
        <begin position="86"/>
        <end position="104"/>
    </location>
</feature>
<feature type="transmembrane region" description="Helical" evidence="8">
    <location>
        <begin position="396"/>
        <end position="415"/>
    </location>
</feature>
<dbReference type="GO" id="GO:0022857">
    <property type="term" value="F:transmembrane transporter activity"/>
    <property type="evidence" value="ECO:0007669"/>
    <property type="project" value="InterPro"/>
</dbReference>
<dbReference type="EMBL" id="CP034550">
    <property type="protein sequence ID" value="QFZ18371.1"/>
    <property type="molecule type" value="Genomic_DNA"/>
</dbReference>
<dbReference type="Pfam" id="PF00083">
    <property type="entry name" value="Sugar_tr"/>
    <property type="match status" value="1"/>
</dbReference>
<dbReference type="InterPro" id="IPR005828">
    <property type="entry name" value="MFS_sugar_transport-like"/>
</dbReference>
<dbReference type="InterPro" id="IPR003663">
    <property type="entry name" value="Sugar/inositol_transpt"/>
</dbReference>
<dbReference type="RefSeq" id="WP_051765647.1">
    <property type="nucleotide sequence ID" value="NZ_CP034550.1"/>
</dbReference>
<feature type="transmembrane region" description="Helical" evidence="8">
    <location>
        <begin position="143"/>
        <end position="163"/>
    </location>
</feature>
<feature type="transmembrane region" description="Helical" evidence="8">
    <location>
        <begin position="57"/>
        <end position="74"/>
    </location>
</feature>
<feature type="transmembrane region" description="Helical" evidence="8">
    <location>
        <begin position="291"/>
        <end position="314"/>
    </location>
</feature>
<dbReference type="Gene3D" id="1.20.1250.20">
    <property type="entry name" value="MFS general substrate transporter like domains"/>
    <property type="match status" value="1"/>
</dbReference>
<dbReference type="OrthoDB" id="4008739at2"/>
<dbReference type="SUPFAM" id="SSF103473">
    <property type="entry name" value="MFS general substrate transporter"/>
    <property type="match status" value="1"/>
</dbReference>
<dbReference type="PROSITE" id="PS50850">
    <property type="entry name" value="MFS"/>
    <property type="match status" value="1"/>
</dbReference>
<dbReference type="PANTHER" id="PTHR48020:SF12">
    <property type="entry name" value="PROTON MYO-INOSITOL COTRANSPORTER"/>
    <property type="match status" value="1"/>
</dbReference>
<keyword evidence="11" id="KW-1185">Reference proteome</keyword>
<evidence type="ECO:0000313" key="11">
    <source>
        <dbReference type="Proteomes" id="UP000325787"/>
    </source>
</evidence>
<keyword evidence="4 8" id="KW-0812">Transmembrane</keyword>
<evidence type="ECO:0000256" key="7">
    <source>
        <dbReference type="RuleBase" id="RU003346"/>
    </source>
</evidence>
<dbReference type="InterPro" id="IPR020846">
    <property type="entry name" value="MFS_dom"/>
</dbReference>
<protein>
    <submittedName>
        <fullName evidence="10">MFS transporter</fullName>
    </submittedName>
</protein>
<keyword evidence="6 8" id="KW-0472">Membrane</keyword>
<dbReference type="GO" id="GO:0005886">
    <property type="term" value="C:plasma membrane"/>
    <property type="evidence" value="ECO:0007669"/>
    <property type="project" value="UniProtKB-SubCell"/>
</dbReference>
<proteinExistence type="inferred from homology"/>
<dbReference type="InterPro" id="IPR005829">
    <property type="entry name" value="Sugar_transporter_CS"/>
</dbReference>
<feature type="transmembrane region" description="Helical" evidence="8">
    <location>
        <begin position="12"/>
        <end position="32"/>
    </location>
</feature>
<dbReference type="InterPro" id="IPR050814">
    <property type="entry name" value="Myo-inositol_Transporter"/>
</dbReference>
<keyword evidence="5 8" id="KW-1133">Transmembrane helix</keyword>
<evidence type="ECO:0000256" key="1">
    <source>
        <dbReference type="ARBA" id="ARBA00004651"/>
    </source>
</evidence>
<comment type="subcellular location">
    <subcellularLocation>
        <location evidence="1">Cell membrane</location>
        <topology evidence="1">Multi-pass membrane protein</topology>
    </subcellularLocation>
</comment>
<feature type="transmembrane region" description="Helical" evidence="8">
    <location>
        <begin position="321"/>
        <end position="341"/>
    </location>
</feature>
<dbReference type="PANTHER" id="PTHR48020">
    <property type="entry name" value="PROTON MYO-INOSITOL COTRANSPORTER"/>
    <property type="match status" value="1"/>
</dbReference>
<reference evidence="11" key="1">
    <citation type="journal article" date="2021" name="Curr. Microbiol.">
        <title>Complete genome of nocamycin-producing strain Saccharothrix syringae NRRL B-16468 reveals the biosynthetic potential for secondary metabolites.</title>
        <authorList>
            <person name="Mo X."/>
            <person name="Yang S."/>
        </authorList>
    </citation>
    <scope>NUCLEOTIDE SEQUENCE [LARGE SCALE GENOMIC DNA]</scope>
    <source>
        <strain evidence="11">ATCC 51364 / DSM 43886 / JCM 6844 / KCTC 9398 / NBRC 14523 / NRRL B-16468 / INA 2240</strain>
    </source>
</reference>
<accession>A0A5Q0GWQ6</accession>
<gene>
    <name evidence="10" type="ORF">EKG83_13550</name>
</gene>
<name>A0A5Q0GWQ6_SACSY</name>
<sequence length="480" mass="50588">MASGTTCAPARLTGPVVAAAVVSATSSLLYGYDTGIISGALLQVRRDFATGNGMEQVIASAILLGAVLGALTCSELSERRGRRGTVLLISGVFAAGALLCSVAPTAVTLALGRVVLGFAVGGATQTVPMYIAELAPAARRGRLVLTFQLGIGVGIVISTLVGATESVPWRVSIGAAAGPALLMLLLTLKLPESPRWLVKRDDRDAARRTLRRVRADGADVEEELRGIVDLEDRERQAGARDRGWSGLRRAWVRPALVVGCGIAVFTQLSGIEMIIYYAPTILTDNGFSTTAALRVSVALGVTYLVMMVVGLAIVDRVGRRRLTLVMVPGAAVSLAVLGALFATGHSGRDSTPFIVACLVAFMFFNAGGLQLMGWLTGSEIYPLAVRSAGTSAQATALWSTNLLITLTLLTVVDAIGPGPTMWLYAGFNVAAFAFVRRRMPELTGHSLEQIEHHLRAGRFRPRDFAAPAGERRSSPPRGGR</sequence>
<organism evidence="10 11">
    <name type="scientific">Saccharothrix syringae</name>
    <name type="common">Nocardiopsis syringae</name>
    <dbReference type="NCBI Taxonomy" id="103733"/>
    <lineage>
        <taxon>Bacteria</taxon>
        <taxon>Bacillati</taxon>
        <taxon>Actinomycetota</taxon>
        <taxon>Actinomycetes</taxon>
        <taxon>Pseudonocardiales</taxon>
        <taxon>Pseudonocardiaceae</taxon>
        <taxon>Saccharothrix</taxon>
    </lineage>
</organism>